<proteinExistence type="predicted"/>
<keyword evidence="3" id="KW-1185">Reference proteome</keyword>
<evidence type="ECO:0000313" key="3">
    <source>
        <dbReference type="Proteomes" id="UP000800093"/>
    </source>
</evidence>
<evidence type="ECO:0000259" key="1">
    <source>
        <dbReference type="Pfam" id="PF06985"/>
    </source>
</evidence>
<evidence type="ECO:0000313" key="2">
    <source>
        <dbReference type="EMBL" id="KAF2260131.1"/>
    </source>
</evidence>
<organism evidence="2 3">
    <name type="scientific">Lojkania enalia</name>
    <dbReference type="NCBI Taxonomy" id="147567"/>
    <lineage>
        <taxon>Eukaryota</taxon>
        <taxon>Fungi</taxon>
        <taxon>Dikarya</taxon>
        <taxon>Ascomycota</taxon>
        <taxon>Pezizomycotina</taxon>
        <taxon>Dothideomycetes</taxon>
        <taxon>Pleosporomycetidae</taxon>
        <taxon>Pleosporales</taxon>
        <taxon>Pleosporales incertae sedis</taxon>
        <taxon>Lojkania</taxon>
    </lineage>
</organism>
<dbReference type="InterPro" id="IPR010730">
    <property type="entry name" value="HET"/>
</dbReference>
<name>A0A9P4K105_9PLEO</name>
<reference evidence="3" key="1">
    <citation type="journal article" date="2020" name="Stud. Mycol.">
        <title>101 Dothideomycetes genomes: A test case for predicting lifestyles and emergence of pathogens.</title>
        <authorList>
            <person name="Haridas S."/>
            <person name="Albert R."/>
            <person name="Binder M."/>
            <person name="Bloem J."/>
            <person name="LaButti K."/>
            <person name="Salamov A."/>
            <person name="Andreopoulos B."/>
            <person name="Baker S."/>
            <person name="Barry K."/>
            <person name="Bills G."/>
            <person name="Bluhm B."/>
            <person name="Cannon C."/>
            <person name="Castanera R."/>
            <person name="Culley D."/>
            <person name="Daum C."/>
            <person name="Ezra D."/>
            <person name="Gonzalez J."/>
            <person name="Henrissat B."/>
            <person name="Kuo A."/>
            <person name="Liang C."/>
            <person name="Lipzen A."/>
            <person name="Lutzoni F."/>
            <person name="Magnuson J."/>
            <person name="Mondo S."/>
            <person name="Nolan M."/>
            <person name="Ohm R."/>
            <person name="Pangilinan J."/>
            <person name="Park H.-J."/>
            <person name="Ramirez L."/>
            <person name="Alfaro M."/>
            <person name="Sun H."/>
            <person name="Tritt A."/>
            <person name="Yoshinaga Y."/>
            <person name="Zwiers L.-H."/>
            <person name="Turgeon B."/>
            <person name="Goodwin S."/>
            <person name="Spatafora J."/>
            <person name="Crous P."/>
            <person name="Grigoriev I."/>
        </authorList>
    </citation>
    <scope>NUCLEOTIDE SEQUENCE [LARGE SCALE GENOMIC DNA]</scope>
    <source>
        <strain evidence="3">CBS 304.66</strain>
    </source>
</reference>
<dbReference type="PANTHER" id="PTHR33112">
    <property type="entry name" value="DOMAIN PROTEIN, PUTATIVE-RELATED"/>
    <property type="match status" value="1"/>
</dbReference>
<sequence>MQLAKSWIEVCRTEHPECENRRWSVDERNYLVPTRLLRVSARNATIRLVEKRDVPDDIQYMTLSHRWRKIKNKIVLTRENLESFKRGIPPLDALQTFVDVFEVVRRLGVEYVWIDSLCIIQNSKEDWEMEASKMCYVYKYSYCHMFLLSYYSWSVFQAYIVSP</sequence>
<dbReference type="Pfam" id="PF06985">
    <property type="entry name" value="HET"/>
    <property type="match status" value="1"/>
</dbReference>
<feature type="domain" description="Heterokaryon incompatibility" evidence="1">
    <location>
        <begin position="60"/>
        <end position="149"/>
    </location>
</feature>
<dbReference type="AlphaFoldDB" id="A0A9P4K105"/>
<dbReference type="PANTHER" id="PTHR33112:SF10">
    <property type="entry name" value="TOL"/>
    <property type="match status" value="1"/>
</dbReference>
<dbReference type="Proteomes" id="UP000800093">
    <property type="component" value="Unassembled WGS sequence"/>
</dbReference>
<comment type="caution">
    <text evidence="2">The sequence shown here is derived from an EMBL/GenBank/DDBJ whole genome shotgun (WGS) entry which is preliminary data.</text>
</comment>
<dbReference type="EMBL" id="ML986688">
    <property type="protein sequence ID" value="KAF2260131.1"/>
    <property type="molecule type" value="Genomic_DNA"/>
</dbReference>
<gene>
    <name evidence="2" type="ORF">CC78DRAFT_590552</name>
</gene>
<protein>
    <recommendedName>
        <fullName evidence="1">Heterokaryon incompatibility domain-containing protein</fullName>
    </recommendedName>
</protein>
<accession>A0A9P4K105</accession>
<dbReference type="OrthoDB" id="2958217at2759"/>